<dbReference type="GO" id="GO:0006310">
    <property type="term" value="P:DNA recombination"/>
    <property type="evidence" value="ECO:0007669"/>
    <property type="project" value="UniProtKB-KW"/>
</dbReference>
<gene>
    <name evidence="5" type="ORF">ALQ11_101054</name>
    <name evidence="4" type="ORF">ALQ41_00177</name>
    <name evidence="3" type="ORF">ALQ42_01434</name>
</gene>
<dbReference type="GO" id="GO:0015074">
    <property type="term" value="P:DNA integration"/>
    <property type="evidence" value="ECO:0007669"/>
    <property type="project" value="InterPro"/>
</dbReference>
<dbReference type="InterPro" id="IPR011010">
    <property type="entry name" value="DNA_brk_join_enz"/>
</dbReference>
<dbReference type="InterPro" id="IPR013762">
    <property type="entry name" value="Integrase-like_cat_sf"/>
</dbReference>
<dbReference type="AlphaFoldDB" id="A0A0P9R9Q1"/>
<evidence type="ECO:0000313" key="7">
    <source>
        <dbReference type="Proteomes" id="UP000273536"/>
    </source>
</evidence>
<evidence type="ECO:0000256" key="1">
    <source>
        <dbReference type="ARBA" id="ARBA00023172"/>
    </source>
</evidence>
<evidence type="ECO:0000313" key="8">
    <source>
        <dbReference type="Proteomes" id="UP000280599"/>
    </source>
</evidence>
<dbReference type="EMBL" id="RBQX01000047">
    <property type="protein sequence ID" value="RMQ20624.1"/>
    <property type="molecule type" value="Genomic_DNA"/>
</dbReference>
<accession>A0A0P9R9Q1</accession>
<feature type="domain" description="Tyr recombinase" evidence="2">
    <location>
        <begin position="187"/>
        <end position="414"/>
    </location>
</feature>
<protein>
    <submittedName>
        <fullName evidence="3">Phage integrase</fullName>
    </submittedName>
</protein>
<dbReference type="SUPFAM" id="SSF56349">
    <property type="entry name" value="DNA breaking-rejoining enzymes"/>
    <property type="match status" value="1"/>
</dbReference>
<keyword evidence="1" id="KW-0233">DNA recombination</keyword>
<organism evidence="3 7">
    <name type="scientific">Pseudomonas savastanoi pv. glycinea</name>
    <name type="common">Pseudomonas syringae pv. glycinea</name>
    <dbReference type="NCBI Taxonomy" id="318"/>
    <lineage>
        <taxon>Bacteria</taxon>
        <taxon>Pseudomonadati</taxon>
        <taxon>Pseudomonadota</taxon>
        <taxon>Gammaproteobacteria</taxon>
        <taxon>Pseudomonadales</taxon>
        <taxon>Pseudomonadaceae</taxon>
        <taxon>Pseudomonas</taxon>
    </lineage>
</organism>
<dbReference type="EMBL" id="RBPS01000363">
    <property type="protein sequence ID" value="RMO29740.1"/>
    <property type="molecule type" value="Genomic_DNA"/>
</dbReference>
<evidence type="ECO:0000313" key="5">
    <source>
        <dbReference type="EMBL" id="RMQ20624.1"/>
    </source>
</evidence>
<dbReference type="Proteomes" id="UP000273536">
    <property type="component" value="Unassembled WGS sequence"/>
</dbReference>
<dbReference type="Proteomes" id="UP000272471">
    <property type="component" value="Unassembled WGS sequence"/>
</dbReference>
<dbReference type="GO" id="GO:0003677">
    <property type="term" value="F:DNA binding"/>
    <property type="evidence" value="ECO:0007669"/>
    <property type="project" value="InterPro"/>
</dbReference>
<dbReference type="Gene3D" id="1.10.443.10">
    <property type="entry name" value="Intergrase catalytic core"/>
    <property type="match status" value="1"/>
</dbReference>
<comment type="caution">
    <text evidence="3">The sequence shown here is derived from an EMBL/GenBank/DDBJ whole genome shotgun (WGS) entry which is preliminary data.</text>
</comment>
<evidence type="ECO:0000313" key="3">
    <source>
        <dbReference type="EMBL" id="RMO29740.1"/>
    </source>
</evidence>
<evidence type="ECO:0000313" key="6">
    <source>
        <dbReference type="Proteomes" id="UP000272471"/>
    </source>
</evidence>
<dbReference type="PROSITE" id="PS51898">
    <property type="entry name" value="TYR_RECOMBINASE"/>
    <property type="match status" value="1"/>
</dbReference>
<dbReference type="Proteomes" id="UP000280599">
    <property type="component" value="Unassembled WGS sequence"/>
</dbReference>
<evidence type="ECO:0000313" key="4">
    <source>
        <dbReference type="EMBL" id="RMO38846.1"/>
    </source>
</evidence>
<evidence type="ECO:0000259" key="2">
    <source>
        <dbReference type="PROSITE" id="PS51898"/>
    </source>
</evidence>
<dbReference type="InterPro" id="IPR002104">
    <property type="entry name" value="Integrase_catalytic"/>
</dbReference>
<dbReference type="EMBL" id="RBPT01000426">
    <property type="protein sequence ID" value="RMO38846.1"/>
    <property type="molecule type" value="Genomic_DNA"/>
</dbReference>
<proteinExistence type="predicted"/>
<name>A0A0P9R9Q1_PSESG</name>
<dbReference type="Pfam" id="PF00589">
    <property type="entry name" value="Phage_integrase"/>
    <property type="match status" value="1"/>
</dbReference>
<sequence>MRDALMLCKEFNLRKETTALDRTATIKTIVMEDGERYATLVDEAGLPLFYPTLYLTTKLRNASKSYSTLVNEAASINVLLQCFNERGVDIHRRIESGNLLKLHEIDALRDCCQQRLLGAQSGIQGKRSLLDSKNYVGLETEYGRLTVIHRYLKFICGVLLPNRFLVEVDNELTAMLDAIVARRPRNKNRNKASVEIRKKDVDLEFLFEAIRPGSEFNPWVGQAVQVRNRLGLLLLYELGIRRGELLSLRCDDFDISSNRVAIVRRADELIDPRASQPLVKTNERLLPVHDKLMREVVNYISKFRNMTPNARQHPYLLVSHKMGRTVGQPLTIAGYKKAMDALRNSSQELSTFTGYKMRHKWNERYSDLMDSMDNPPSEARQEQMRSSAMGWAQGSGTAAIYNKRFVERKAFEAGIKLQEGMFKLPEEFEF</sequence>
<reference evidence="6 7" key="1">
    <citation type="submission" date="2018-08" db="EMBL/GenBank/DDBJ databases">
        <title>Recombination of ecologically and evolutionarily significant loci maintains genetic cohesion in the Pseudomonas syringae species complex.</title>
        <authorList>
            <person name="Dillon M."/>
            <person name="Thakur S."/>
            <person name="Almeida R.N.D."/>
            <person name="Weir B.S."/>
            <person name="Guttman D.S."/>
        </authorList>
    </citation>
    <scope>NUCLEOTIDE SEQUENCE [LARGE SCALE GENOMIC DNA]</scope>
    <source>
        <strain evidence="5 6">ICMP 4182</strain>
        <strain evidence="3 7">ICMP 6372</strain>
        <strain evidence="4 8">ICMP 867</strain>
    </source>
</reference>